<organism evidence="2 3">
    <name type="scientific">Vreelandella sulfidaeris</name>
    <dbReference type="NCBI Taxonomy" id="115553"/>
    <lineage>
        <taxon>Bacteria</taxon>
        <taxon>Pseudomonadati</taxon>
        <taxon>Pseudomonadota</taxon>
        <taxon>Gammaproteobacteria</taxon>
        <taxon>Oceanospirillales</taxon>
        <taxon>Halomonadaceae</taxon>
        <taxon>Vreelandella</taxon>
    </lineage>
</organism>
<reference evidence="2 3" key="1">
    <citation type="journal article" date="2019" name="Microbiol. Resour. Announc.">
        <title>Complete Genome Sequence of Halomonas sulfidaeris Strain Esulfide1 Isolated from a Metal Sulfide Rock at a Depth of 2,200 Meters, Obtained Using Nanopore Sequencing.</title>
        <authorList>
            <person name="Saito M."/>
            <person name="Nishigata A."/>
            <person name="Galipon J."/>
            <person name="Arakawa K."/>
        </authorList>
    </citation>
    <scope>NUCLEOTIDE SEQUENCE [LARGE SCALE GENOMIC DNA]</scope>
    <source>
        <strain evidence="2 3">ATCC BAA-803</strain>
    </source>
</reference>
<proteinExistence type="predicted"/>
<name>A0A455UJZ2_9GAMM</name>
<dbReference type="KEGG" id="hsr:HSBAA_62970"/>
<feature type="transmembrane region" description="Helical" evidence="1">
    <location>
        <begin position="99"/>
        <end position="122"/>
    </location>
</feature>
<accession>A0A455UJZ2</accession>
<gene>
    <name evidence="2" type="ORF">HSBAA_62970</name>
</gene>
<keyword evidence="1" id="KW-0812">Transmembrane</keyword>
<protein>
    <submittedName>
        <fullName evidence="2">Uncharacterized protein</fullName>
    </submittedName>
</protein>
<dbReference type="EMBL" id="AP019514">
    <property type="protein sequence ID" value="BBI64991.1"/>
    <property type="molecule type" value="Genomic_DNA"/>
</dbReference>
<feature type="transmembrane region" description="Helical" evidence="1">
    <location>
        <begin position="36"/>
        <end position="55"/>
    </location>
</feature>
<evidence type="ECO:0000313" key="3">
    <source>
        <dbReference type="Proteomes" id="UP000320231"/>
    </source>
</evidence>
<dbReference type="Proteomes" id="UP000320231">
    <property type="component" value="Chromosome"/>
</dbReference>
<keyword evidence="1" id="KW-0472">Membrane</keyword>
<feature type="transmembrane region" description="Helical" evidence="1">
    <location>
        <begin position="67"/>
        <end position="87"/>
    </location>
</feature>
<evidence type="ECO:0000313" key="2">
    <source>
        <dbReference type="EMBL" id="BBI64991.1"/>
    </source>
</evidence>
<evidence type="ECO:0000256" key="1">
    <source>
        <dbReference type="SAM" id="Phobius"/>
    </source>
</evidence>
<sequence length="135" mass="15022">MIDPFRVAETPSMSVRPNVRPAGHKPPFWRDRAKRALIFQIILVAVVAAFLIYIIGNTQANLNARGITTGFGFLGNTAGFGIGQTLIEYSSQSTYGRTFVIGLLNTLLVGGWGIGCFDYWFYRRYRAAITQLADR</sequence>
<dbReference type="AlphaFoldDB" id="A0A455UJZ2"/>
<keyword evidence="1" id="KW-1133">Transmembrane helix</keyword>